<dbReference type="EMBL" id="MU007125">
    <property type="protein sequence ID" value="KAF2418741.1"/>
    <property type="molecule type" value="Genomic_DNA"/>
</dbReference>
<dbReference type="GO" id="GO:0009117">
    <property type="term" value="P:nucleotide metabolic process"/>
    <property type="evidence" value="ECO:0007669"/>
    <property type="project" value="TreeGrafter"/>
</dbReference>
<evidence type="ECO:0000256" key="1">
    <source>
        <dbReference type="PIRSR" id="PIRSR601310-1"/>
    </source>
</evidence>
<evidence type="ECO:0000259" key="4">
    <source>
        <dbReference type="PROSITE" id="PS51084"/>
    </source>
</evidence>
<evidence type="ECO:0000256" key="2">
    <source>
        <dbReference type="PIRSR" id="PIRSR601310-3"/>
    </source>
</evidence>
<evidence type="ECO:0000313" key="6">
    <source>
        <dbReference type="Proteomes" id="UP000800235"/>
    </source>
</evidence>
<evidence type="ECO:0000313" key="5">
    <source>
        <dbReference type="EMBL" id="KAF2418741.1"/>
    </source>
</evidence>
<dbReference type="Gene3D" id="3.30.428.10">
    <property type="entry name" value="HIT-like"/>
    <property type="match status" value="1"/>
</dbReference>
<feature type="domain" description="HIT" evidence="4">
    <location>
        <begin position="39"/>
        <end position="163"/>
    </location>
</feature>
<dbReference type="GO" id="GO:0003824">
    <property type="term" value="F:catalytic activity"/>
    <property type="evidence" value="ECO:0007669"/>
    <property type="project" value="InterPro"/>
</dbReference>
<dbReference type="OrthoDB" id="1915375at2759"/>
<organism evidence="5 6">
    <name type="scientific">Tothia fuscella</name>
    <dbReference type="NCBI Taxonomy" id="1048955"/>
    <lineage>
        <taxon>Eukaryota</taxon>
        <taxon>Fungi</taxon>
        <taxon>Dikarya</taxon>
        <taxon>Ascomycota</taxon>
        <taxon>Pezizomycotina</taxon>
        <taxon>Dothideomycetes</taxon>
        <taxon>Pleosporomycetidae</taxon>
        <taxon>Venturiales</taxon>
        <taxon>Cylindrosympodiaceae</taxon>
        <taxon>Tothia</taxon>
    </lineage>
</organism>
<dbReference type="InterPro" id="IPR011146">
    <property type="entry name" value="HIT-like"/>
</dbReference>
<reference evidence="5" key="1">
    <citation type="journal article" date="2020" name="Stud. Mycol.">
        <title>101 Dothideomycetes genomes: a test case for predicting lifestyles and emergence of pathogens.</title>
        <authorList>
            <person name="Haridas S."/>
            <person name="Albert R."/>
            <person name="Binder M."/>
            <person name="Bloem J."/>
            <person name="Labutti K."/>
            <person name="Salamov A."/>
            <person name="Andreopoulos B."/>
            <person name="Baker S."/>
            <person name="Barry K."/>
            <person name="Bills G."/>
            <person name="Bluhm B."/>
            <person name="Cannon C."/>
            <person name="Castanera R."/>
            <person name="Culley D."/>
            <person name="Daum C."/>
            <person name="Ezra D."/>
            <person name="Gonzalez J."/>
            <person name="Henrissat B."/>
            <person name="Kuo A."/>
            <person name="Liang C."/>
            <person name="Lipzen A."/>
            <person name="Lutzoni F."/>
            <person name="Magnuson J."/>
            <person name="Mondo S."/>
            <person name="Nolan M."/>
            <person name="Ohm R."/>
            <person name="Pangilinan J."/>
            <person name="Park H.-J."/>
            <person name="Ramirez L."/>
            <person name="Alfaro M."/>
            <person name="Sun H."/>
            <person name="Tritt A."/>
            <person name="Yoshinaga Y."/>
            <person name="Zwiers L.-H."/>
            <person name="Turgeon B."/>
            <person name="Goodwin S."/>
            <person name="Spatafora J."/>
            <person name="Crous P."/>
            <person name="Grigoriev I."/>
        </authorList>
    </citation>
    <scope>NUCLEOTIDE SEQUENCE</scope>
    <source>
        <strain evidence="5">CBS 130266</strain>
    </source>
</reference>
<protein>
    <submittedName>
        <fullName evidence="5">HIT-like protein</fullName>
    </submittedName>
</protein>
<dbReference type="PROSITE" id="PS00892">
    <property type="entry name" value="HIT_1"/>
    <property type="match status" value="1"/>
</dbReference>
<dbReference type="PANTHER" id="PTHR46648:SF2">
    <property type="entry name" value="HIT DOMAIN-CONTAINING PROTEIN"/>
    <property type="match status" value="1"/>
</dbReference>
<evidence type="ECO:0000256" key="3">
    <source>
        <dbReference type="PROSITE-ProRule" id="PRU00464"/>
    </source>
</evidence>
<dbReference type="PANTHER" id="PTHR46648">
    <property type="entry name" value="HIT FAMILY PROTEIN 1"/>
    <property type="match status" value="1"/>
</dbReference>
<comment type="caution">
    <text evidence="5">The sequence shown here is derived from an EMBL/GenBank/DDBJ whole genome shotgun (WGS) entry which is preliminary data.</text>
</comment>
<dbReference type="InterPro" id="IPR001310">
    <property type="entry name" value="Histidine_triad_HIT"/>
</dbReference>
<proteinExistence type="predicted"/>
<dbReference type="SUPFAM" id="SSF54197">
    <property type="entry name" value="HIT-like"/>
    <property type="match status" value="1"/>
</dbReference>
<dbReference type="InterPro" id="IPR036265">
    <property type="entry name" value="HIT-like_sf"/>
</dbReference>
<feature type="short sequence motif" description="Histidine triad motif" evidence="2 3">
    <location>
        <begin position="148"/>
        <end position="152"/>
    </location>
</feature>
<keyword evidence="6" id="KW-1185">Reference proteome</keyword>
<dbReference type="AlphaFoldDB" id="A0A9P4NF83"/>
<dbReference type="Pfam" id="PF01230">
    <property type="entry name" value="HIT"/>
    <property type="match status" value="1"/>
</dbReference>
<sequence length="210" mass="23265">MANIDELYPQSCPFCSIATAYPAAAASTTDLTSAIPKDGDGDAEKVQPACFLVLSAPDVMAFLDILPMTRGHLLVTVRKHKEKIADVDSKEGQDIGKLLYVKFHSLLLTSLIGFWLPILARAVTKVTGVNDYNLVQNNGARAAQVVPHVHFHIIPRPSDVPQLQNKSWTMFGRGQREELDDDEAKVLAAELRAQIRKEVQYLDEDRKSKL</sequence>
<dbReference type="PROSITE" id="PS51084">
    <property type="entry name" value="HIT_2"/>
    <property type="match status" value="1"/>
</dbReference>
<feature type="active site" description="Tele-AMP-histidine intermediate" evidence="1">
    <location>
        <position position="150"/>
    </location>
</feature>
<accession>A0A9P4NF83</accession>
<name>A0A9P4NF83_9PEZI</name>
<gene>
    <name evidence="5" type="ORF">EJ08DRAFT_599290</name>
</gene>
<dbReference type="Proteomes" id="UP000800235">
    <property type="component" value="Unassembled WGS sequence"/>
</dbReference>
<dbReference type="InterPro" id="IPR019808">
    <property type="entry name" value="Histidine_triad_CS"/>
</dbReference>